<dbReference type="AlphaFoldDB" id="A0A6A6Q2K7"/>
<proteinExistence type="inferred from homology"/>
<reference evidence="4" key="1">
    <citation type="journal article" date="2020" name="Stud. Mycol.">
        <title>101 Dothideomycetes genomes: a test case for predicting lifestyles and emergence of pathogens.</title>
        <authorList>
            <person name="Haridas S."/>
            <person name="Albert R."/>
            <person name="Binder M."/>
            <person name="Bloem J."/>
            <person name="Labutti K."/>
            <person name="Salamov A."/>
            <person name="Andreopoulos B."/>
            <person name="Baker S."/>
            <person name="Barry K."/>
            <person name="Bills G."/>
            <person name="Bluhm B."/>
            <person name="Cannon C."/>
            <person name="Castanera R."/>
            <person name="Culley D."/>
            <person name="Daum C."/>
            <person name="Ezra D."/>
            <person name="Gonzalez J."/>
            <person name="Henrissat B."/>
            <person name="Kuo A."/>
            <person name="Liang C."/>
            <person name="Lipzen A."/>
            <person name="Lutzoni F."/>
            <person name="Magnuson J."/>
            <person name="Mondo S."/>
            <person name="Nolan M."/>
            <person name="Ohm R."/>
            <person name="Pangilinan J."/>
            <person name="Park H.-J."/>
            <person name="Ramirez L."/>
            <person name="Alfaro M."/>
            <person name="Sun H."/>
            <person name="Tritt A."/>
            <person name="Yoshinaga Y."/>
            <person name="Zwiers L.-H."/>
            <person name="Turgeon B."/>
            <person name="Goodwin S."/>
            <person name="Spatafora J."/>
            <person name="Crous P."/>
            <person name="Grigoriev I."/>
        </authorList>
    </citation>
    <scope>NUCLEOTIDE SEQUENCE</scope>
    <source>
        <strain evidence="4">CBS 113389</strain>
    </source>
</reference>
<name>A0A6A6Q2K7_9PEZI</name>
<evidence type="ECO:0000313" key="5">
    <source>
        <dbReference type="Proteomes" id="UP000799767"/>
    </source>
</evidence>
<evidence type="ECO:0000256" key="2">
    <source>
        <dbReference type="RuleBase" id="RU004328"/>
    </source>
</evidence>
<dbReference type="GO" id="GO:0006401">
    <property type="term" value="P:RNA catabolic process"/>
    <property type="evidence" value="ECO:0007669"/>
    <property type="project" value="TreeGrafter"/>
</dbReference>
<dbReference type="InterPro" id="IPR001568">
    <property type="entry name" value="RNase_T2-like"/>
</dbReference>
<dbReference type="Pfam" id="PF00445">
    <property type="entry name" value="Ribonuclease_T2"/>
    <property type="match status" value="1"/>
</dbReference>
<dbReference type="GeneID" id="54473601"/>
<evidence type="ECO:0000313" key="4">
    <source>
        <dbReference type="EMBL" id="KAF2486186.1"/>
    </source>
</evidence>
<feature type="chain" id="PRO_5025680022" evidence="3">
    <location>
        <begin position="23"/>
        <end position="262"/>
    </location>
</feature>
<dbReference type="EMBL" id="MU001632">
    <property type="protein sequence ID" value="KAF2486186.1"/>
    <property type="molecule type" value="Genomic_DNA"/>
</dbReference>
<accession>A0A6A6Q2K7</accession>
<evidence type="ECO:0000256" key="3">
    <source>
        <dbReference type="SAM" id="SignalP"/>
    </source>
</evidence>
<dbReference type="Proteomes" id="UP000799767">
    <property type="component" value="Unassembled WGS sequence"/>
</dbReference>
<evidence type="ECO:0000256" key="1">
    <source>
        <dbReference type="ARBA" id="ARBA00007469"/>
    </source>
</evidence>
<keyword evidence="5" id="KW-1185">Reference proteome</keyword>
<dbReference type="Gene3D" id="3.90.730.10">
    <property type="entry name" value="Ribonuclease T2-like"/>
    <property type="match status" value="1"/>
</dbReference>
<dbReference type="RefSeq" id="XP_033592755.1">
    <property type="nucleotide sequence ID" value="XM_033732599.1"/>
</dbReference>
<dbReference type="PANTHER" id="PTHR11240">
    <property type="entry name" value="RIBONUCLEASE T2"/>
    <property type="match status" value="1"/>
</dbReference>
<dbReference type="PANTHER" id="PTHR11240:SF22">
    <property type="entry name" value="RIBONUCLEASE T2"/>
    <property type="match status" value="1"/>
</dbReference>
<dbReference type="GO" id="GO:0033897">
    <property type="term" value="F:ribonuclease T2 activity"/>
    <property type="evidence" value="ECO:0007669"/>
    <property type="project" value="InterPro"/>
</dbReference>
<dbReference type="SUPFAM" id="SSF55895">
    <property type="entry name" value="Ribonuclease Rh-like"/>
    <property type="match status" value="1"/>
</dbReference>
<organism evidence="4 5">
    <name type="scientific">Neohortaea acidophila</name>
    <dbReference type="NCBI Taxonomy" id="245834"/>
    <lineage>
        <taxon>Eukaryota</taxon>
        <taxon>Fungi</taxon>
        <taxon>Dikarya</taxon>
        <taxon>Ascomycota</taxon>
        <taxon>Pezizomycotina</taxon>
        <taxon>Dothideomycetes</taxon>
        <taxon>Dothideomycetidae</taxon>
        <taxon>Mycosphaerellales</taxon>
        <taxon>Teratosphaeriaceae</taxon>
        <taxon>Neohortaea</taxon>
    </lineage>
</organism>
<sequence length="262" mass="27988">MLSATTILQALAFATAFTTVSAKTTCTNNLVSCHNISASANLCCVNAPAGTLIHTQTWDYNSSSSPSETWTISGLLTADCNGNIVKNCDPSRAYSNISNILGEFKQTLLRTQLSTDWLNQSSSTLGLTENEVWAQAWDTYGTCLSTLSPTCFGAGYVQGQEVPPYFRRAVNLYRNDVTYLWLRDAGIVPSKAATYTANVIMGALKAQHGHPVYIYCDGNKLSGVAYYYNVAGSIANGQISSISALGGASTCPSNGIVYLPKP</sequence>
<keyword evidence="3" id="KW-0732">Signal</keyword>
<gene>
    <name evidence="4" type="ORF">BDY17DRAFT_291028</name>
</gene>
<comment type="similarity">
    <text evidence="1 2">Belongs to the RNase T2 family.</text>
</comment>
<dbReference type="OrthoDB" id="435754at2759"/>
<protein>
    <submittedName>
        <fullName evidence="4">Ribonuclease T2-like protein</fullName>
    </submittedName>
</protein>
<feature type="signal peptide" evidence="3">
    <location>
        <begin position="1"/>
        <end position="22"/>
    </location>
</feature>
<dbReference type="InterPro" id="IPR036430">
    <property type="entry name" value="RNase_T2-like_sf"/>
</dbReference>
<dbReference type="GO" id="GO:0005576">
    <property type="term" value="C:extracellular region"/>
    <property type="evidence" value="ECO:0007669"/>
    <property type="project" value="TreeGrafter"/>
</dbReference>
<dbReference type="GO" id="GO:0003723">
    <property type="term" value="F:RNA binding"/>
    <property type="evidence" value="ECO:0007669"/>
    <property type="project" value="InterPro"/>
</dbReference>